<keyword evidence="2" id="KW-1185">Reference proteome</keyword>
<accession>A0A553MTH9</accession>
<gene>
    <name evidence="1" type="ORF">DNTS_008705</name>
</gene>
<organism evidence="1 2">
    <name type="scientific">Danionella cerebrum</name>
    <dbReference type="NCBI Taxonomy" id="2873325"/>
    <lineage>
        <taxon>Eukaryota</taxon>
        <taxon>Metazoa</taxon>
        <taxon>Chordata</taxon>
        <taxon>Craniata</taxon>
        <taxon>Vertebrata</taxon>
        <taxon>Euteleostomi</taxon>
        <taxon>Actinopterygii</taxon>
        <taxon>Neopterygii</taxon>
        <taxon>Teleostei</taxon>
        <taxon>Ostariophysi</taxon>
        <taxon>Cypriniformes</taxon>
        <taxon>Danionidae</taxon>
        <taxon>Danioninae</taxon>
        <taxon>Danionella</taxon>
    </lineage>
</organism>
<proteinExistence type="predicted"/>
<dbReference type="EMBL" id="SRMA01027283">
    <property type="protein sequence ID" value="TRY56465.1"/>
    <property type="molecule type" value="Genomic_DNA"/>
</dbReference>
<evidence type="ECO:0000313" key="1">
    <source>
        <dbReference type="EMBL" id="TRY56465.1"/>
    </source>
</evidence>
<dbReference type="AlphaFoldDB" id="A0A553MTH9"/>
<reference evidence="1 2" key="1">
    <citation type="journal article" date="2019" name="Sci. Data">
        <title>Hybrid genome assembly and annotation of Danionella translucida.</title>
        <authorList>
            <person name="Kadobianskyi M."/>
            <person name="Schulze L."/>
            <person name="Schuelke M."/>
            <person name="Judkewitz B."/>
        </authorList>
    </citation>
    <scope>NUCLEOTIDE SEQUENCE [LARGE SCALE GENOMIC DNA]</scope>
    <source>
        <strain evidence="1 2">Bolton</strain>
    </source>
</reference>
<sequence length="168" mass="18736">MEITGIKVMEITETMATTIKAMVDTAAMITRVTTTTTDMMSRAATESPRGEEAIKSTTSHISVEAAAETFSGDFLAGQALTSRMSQARSMRTRVREVYALECSHLVHISPGGENVRGQKLKRESVQKLQHLLVANYFISSDMEPLTQVLLYTRFDFSCFSCQELVFFF</sequence>
<comment type="caution">
    <text evidence="1">The sequence shown here is derived from an EMBL/GenBank/DDBJ whole genome shotgun (WGS) entry which is preliminary data.</text>
</comment>
<name>A0A553MTH9_9TELE</name>
<dbReference type="Proteomes" id="UP000316079">
    <property type="component" value="Unassembled WGS sequence"/>
</dbReference>
<protein>
    <submittedName>
        <fullName evidence="1">Uncharacterized protein</fullName>
    </submittedName>
</protein>
<evidence type="ECO:0000313" key="2">
    <source>
        <dbReference type="Proteomes" id="UP000316079"/>
    </source>
</evidence>
<dbReference type="OrthoDB" id="1875751at2759"/>